<dbReference type="GO" id="GO:0009279">
    <property type="term" value="C:cell outer membrane"/>
    <property type="evidence" value="ECO:0007669"/>
    <property type="project" value="TreeGrafter"/>
</dbReference>
<dbReference type="InterPro" id="IPR045659">
    <property type="entry name" value="LptD_2"/>
</dbReference>
<feature type="transmembrane region" description="Helical" evidence="1">
    <location>
        <begin position="12"/>
        <end position="29"/>
    </location>
</feature>
<reference evidence="3" key="1">
    <citation type="submission" date="2020-11" db="EMBL/GenBank/DDBJ databases">
        <title>Bacterial whole genome sequence for Panacibacter sp. DH6.</title>
        <authorList>
            <person name="Le V."/>
            <person name="Ko S."/>
            <person name="Ahn C.-Y."/>
            <person name="Oh H.-M."/>
        </authorList>
    </citation>
    <scope>NUCLEOTIDE SEQUENCE</scope>
    <source>
        <strain evidence="3">DH6</strain>
    </source>
</reference>
<dbReference type="PANTHER" id="PTHR30189:SF1">
    <property type="entry name" value="LPS-ASSEMBLY PROTEIN LPTD"/>
    <property type="match status" value="1"/>
</dbReference>
<keyword evidence="1" id="KW-0472">Membrane</keyword>
<dbReference type="PANTHER" id="PTHR30189">
    <property type="entry name" value="LPS-ASSEMBLY PROTEIN"/>
    <property type="match status" value="1"/>
</dbReference>
<dbReference type="RefSeq" id="WP_196988833.1">
    <property type="nucleotide sequence ID" value="NZ_JADWYR010000001.1"/>
</dbReference>
<dbReference type="Pfam" id="PF19838">
    <property type="entry name" value="LptD_2"/>
    <property type="match status" value="1"/>
</dbReference>
<comment type="caution">
    <text evidence="3">The sequence shown here is derived from an EMBL/GenBank/DDBJ whole genome shotgun (WGS) entry which is preliminary data.</text>
</comment>
<dbReference type="GO" id="GO:1990351">
    <property type="term" value="C:transporter complex"/>
    <property type="evidence" value="ECO:0007669"/>
    <property type="project" value="TreeGrafter"/>
</dbReference>
<sequence>MATTRYKTNIKYIVLPVLAMLLTAITFITDGKYKTPKPFFKLLTAGSDTTIKGDTVPPKVKDTSLRIITDTFGAGDTAKNIVTVDTLSFSKDSIESPIKYSAEDSGVLVIDKKQFMLYGKAKAENEGLALDANTIIYDQATEVITAYGGTDTSLGALNKPKLTQEGTESISDTIQFNLNSQRGLTKNTYLKQDELFVNAERFKKITKDEGFGYRTRFTTCNLDTPHFDFRAKKIKIINDKIAVSGPAYPEFEGVPMPVAIPFGIFPLKRGRHSGLLPPSFASSQDFGLGLENMGFYKVLGDNYDVTIRGNLYTYGGWSVNITPDYYKRYKYKGNLNLAIQKTKILNSSASAKEEFSTTNSFFITWTHNKDSKARPGTNFSASVRAGSTKYNQFVTNNSYTNFQNQLSSSITWSKMWSQGKYNLNISANHDQNNNLGLINLRIPTVNFSTTTLYPLQPKEFVGTPKWYQKLGVSYTGTVLNQISFYDSAFSTRQLLDTALWGFEHRLPLTLTLPQLGPFTISPSISYSERWYGQMLLKNWNEAVDSLETRIQRGFYTAREVTFGVSANTRIFGTFNFKSKTIKALRHEIKPFISMNYKPDLVSQYYKRVKIDAKGTETTYSVFQNGVLGNYSQGKFGGISFGLDNLFEMKVKDKKDTAASATKKIRLIDGLGVTGGYNLIADSLNWSPFSFSLRSTLFEKINITGSASMDPYGVDSFGRRVNRLLWKDGKVGRLTNGSLAISTSLKSKSKDGKTDQERVPVDETLTPDEQMRQLEYVRNNPSEFVDFDIPWNVSLSFSLSFYRTLASNLRDYTTTINSNLSVNGDFSLTPKWKIGGNTYFDFKQAKISQLSMFITREMHCWQMSINVTPVGLYRSFNVSISPKSGILRDLKINRSRFFYNQ</sequence>
<evidence type="ECO:0000259" key="2">
    <source>
        <dbReference type="Pfam" id="PF19838"/>
    </source>
</evidence>
<dbReference type="InterPro" id="IPR050218">
    <property type="entry name" value="LptD"/>
</dbReference>
<protein>
    <submittedName>
        <fullName evidence="3">LPS-assembly protein LptD</fullName>
    </submittedName>
</protein>
<keyword evidence="1" id="KW-1133">Transmembrane helix</keyword>
<evidence type="ECO:0000313" key="3">
    <source>
        <dbReference type="EMBL" id="MBG9374739.1"/>
    </source>
</evidence>
<organism evidence="3 4">
    <name type="scientific">Panacibacter microcysteis</name>
    <dbReference type="NCBI Taxonomy" id="2793269"/>
    <lineage>
        <taxon>Bacteria</taxon>
        <taxon>Pseudomonadati</taxon>
        <taxon>Bacteroidota</taxon>
        <taxon>Chitinophagia</taxon>
        <taxon>Chitinophagales</taxon>
        <taxon>Chitinophagaceae</taxon>
        <taxon>Panacibacter</taxon>
    </lineage>
</organism>
<name>A0A931E5E9_9BACT</name>
<feature type="domain" description="LPS-assembly protein LptD central" evidence="2">
    <location>
        <begin position="243"/>
        <end position="711"/>
    </location>
</feature>
<keyword evidence="1" id="KW-0812">Transmembrane</keyword>
<keyword evidence="4" id="KW-1185">Reference proteome</keyword>
<dbReference type="Proteomes" id="UP000628448">
    <property type="component" value="Unassembled WGS sequence"/>
</dbReference>
<evidence type="ECO:0000256" key="1">
    <source>
        <dbReference type="SAM" id="Phobius"/>
    </source>
</evidence>
<proteinExistence type="predicted"/>
<dbReference type="AlphaFoldDB" id="A0A931E5E9"/>
<gene>
    <name evidence="3" type="ORF">I5907_00705</name>
</gene>
<dbReference type="EMBL" id="JADWYR010000001">
    <property type="protein sequence ID" value="MBG9374739.1"/>
    <property type="molecule type" value="Genomic_DNA"/>
</dbReference>
<accession>A0A931E5E9</accession>
<evidence type="ECO:0000313" key="4">
    <source>
        <dbReference type="Proteomes" id="UP000628448"/>
    </source>
</evidence>